<dbReference type="Pfam" id="PF01467">
    <property type="entry name" value="CTP_transf_like"/>
    <property type="match status" value="1"/>
</dbReference>
<reference evidence="9" key="1">
    <citation type="journal article" date="2014" name="Front. Microbiol.">
        <title>High frequency of phylogenetically diverse reductive dehalogenase-homologous genes in deep subseafloor sedimentary metagenomes.</title>
        <authorList>
            <person name="Kawai M."/>
            <person name="Futagami T."/>
            <person name="Toyoda A."/>
            <person name="Takaki Y."/>
            <person name="Nishi S."/>
            <person name="Hori S."/>
            <person name="Arai W."/>
            <person name="Tsubouchi T."/>
            <person name="Morono Y."/>
            <person name="Uchiyama I."/>
            <person name="Ito T."/>
            <person name="Fujiyama A."/>
            <person name="Inagaki F."/>
            <person name="Takami H."/>
        </authorList>
    </citation>
    <scope>NUCLEOTIDE SEQUENCE</scope>
    <source>
        <strain evidence="9">Expedition CK06-06</strain>
    </source>
</reference>
<dbReference type="AlphaFoldDB" id="X1G2Q1"/>
<dbReference type="CDD" id="cd02165">
    <property type="entry name" value="NMNAT"/>
    <property type="match status" value="1"/>
</dbReference>
<comment type="caution">
    <text evidence="9">The sequence shown here is derived from an EMBL/GenBank/DDBJ whole genome shotgun (WGS) entry which is preliminary data.</text>
</comment>
<dbReference type="GO" id="GO:0009435">
    <property type="term" value="P:NAD+ biosynthetic process"/>
    <property type="evidence" value="ECO:0007669"/>
    <property type="project" value="UniProtKB-UniPathway"/>
</dbReference>
<dbReference type="GO" id="GO:0005524">
    <property type="term" value="F:ATP binding"/>
    <property type="evidence" value="ECO:0007669"/>
    <property type="project" value="UniProtKB-KW"/>
</dbReference>
<keyword evidence="5" id="KW-0547">Nucleotide-binding</keyword>
<evidence type="ECO:0000259" key="8">
    <source>
        <dbReference type="Pfam" id="PF01467"/>
    </source>
</evidence>
<keyword evidence="3" id="KW-0808">Transferase</keyword>
<dbReference type="PANTHER" id="PTHR39321">
    <property type="entry name" value="NICOTINATE-NUCLEOTIDE ADENYLYLTRANSFERASE-RELATED"/>
    <property type="match status" value="1"/>
</dbReference>
<evidence type="ECO:0000256" key="2">
    <source>
        <dbReference type="ARBA" id="ARBA00022642"/>
    </source>
</evidence>
<organism evidence="9">
    <name type="scientific">marine sediment metagenome</name>
    <dbReference type="NCBI Taxonomy" id="412755"/>
    <lineage>
        <taxon>unclassified sequences</taxon>
        <taxon>metagenomes</taxon>
        <taxon>ecological metagenomes</taxon>
    </lineage>
</organism>
<dbReference type="SUPFAM" id="SSF52374">
    <property type="entry name" value="Nucleotidylyl transferase"/>
    <property type="match status" value="1"/>
</dbReference>
<evidence type="ECO:0000256" key="7">
    <source>
        <dbReference type="ARBA" id="ARBA00023027"/>
    </source>
</evidence>
<dbReference type="EMBL" id="BARU01000113">
    <property type="protein sequence ID" value="GAH27313.1"/>
    <property type="molecule type" value="Genomic_DNA"/>
</dbReference>
<dbReference type="PANTHER" id="PTHR39321:SF3">
    <property type="entry name" value="PHOSPHOPANTETHEINE ADENYLYLTRANSFERASE"/>
    <property type="match status" value="1"/>
</dbReference>
<keyword evidence="4" id="KW-0548">Nucleotidyltransferase</keyword>
<name>X1G2Q1_9ZZZZ</name>
<proteinExistence type="inferred from homology"/>
<feature type="domain" description="Cytidyltransferase-like" evidence="8">
    <location>
        <begin position="5"/>
        <end position="172"/>
    </location>
</feature>
<dbReference type="NCBIfam" id="TIGR00482">
    <property type="entry name" value="nicotinate (nicotinamide) nucleotide adenylyltransferase"/>
    <property type="match status" value="1"/>
</dbReference>
<dbReference type="InterPro" id="IPR004821">
    <property type="entry name" value="Cyt_trans-like"/>
</dbReference>
<gene>
    <name evidence="9" type="ORF">S03H2_00544</name>
</gene>
<evidence type="ECO:0000256" key="5">
    <source>
        <dbReference type="ARBA" id="ARBA00022741"/>
    </source>
</evidence>
<dbReference type="NCBIfam" id="TIGR00125">
    <property type="entry name" value="cyt_tran_rel"/>
    <property type="match status" value="1"/>
</dbReference>
<evidence type="ECO:0000256" key="6">
    <source>
        <dbReference type="ARBA" id="ARBA00022840"/>
    </source>
</evidence>
<sequence>MNIGILGGTFDPIHIGHLVVAEEARVKLGLSEILFVPAGQPWLKVDHTITPVTQRVEMLRLAIASNPHFKLCTLEVERSGPSYSIDTITALRSQLGEQSFFFILGSDSLAGFHLWKEPARLVQVCQLVVVPRLDLNSPGLESLEPLIPGLARSVIQLDAPIMEVSSSKIRQRIAQGLPIHYLVPEVVEKYIVEQKLYVSFEA</sequence>
<dbReference type="UniPathway" id="UPA00253"/>
<evidence type="ECO:0000256" key="3">
    <source>
        <dbReference type="ARBA" id="ARBA00022679"/>
    </source>
</evidence>
<accession>X1G2Q1</accession>
<keyword evidence="7" id="KW-0520">NAD</keyword>
<dbReference type="HAMAP" id="MF_00244">
    <property type="entry name" value="NaMN_adenylyltr"/>
    <property type="match status" value="1"/>
</dbReference>
<dbReference type="InterPro" id="IPR014729">
    <property type="entry name" value="Rossmann-like_a/b/a_fold"/>
</dbReference>
<protein>
    <recommendedName>
        <fullName evidence="8">Cytidyltransferase-like domain-containing protein</fullName>
    </recommendedName>
</protein>
<evidence type="ECO:0000313" key="9">
    <source>
        <dbReference type="EMBL" id="GAH27313.1"/>
    </source>
</evidence>
<evidence type="ECO:0000256" key="4">
    <source>
        <dbReference type="ARBA" id="ARBA00022695"/>
    </source>
</evidence>
<dbReference type="InterPro" id="IPR005248">
    <property type="entry name" value="NadD/NMNAT"/>
</dbReference>
<dbReference type="GO" id="GO:0070566">
    <property type="term" value="F:adenylyltransferase activity"/>
    <property type="evidence" value="ECO:0007669"/>
    <property type="project" value="UniProtKB-ARBA"/>
</dbReference>
<dbReference type="Gene3D" id="3.40.50.620">
    <property type="entry name" value="HUPs"/>
    <property type="match status" value="1"/>
</dbReference>
<keyword evidence="6" id="KW-0067">ATP-binding</keyword>
<evidence type="ECO:0000256" key="1">
    <source>
        <dbReference type="ARBA" id="ARBA00004790"/>
    </source>
</evidence>
<comment type="pathway">
    <text evidence="1">Cofactor biosynthesis; NAD(+) biosynthesis.</text>
</comment>
<dbReference type="NCBIfam" id="NF000840">
    <property type="entry name" value="PRK00071.1-3"/>
    <property type="match status" value="1"/>
</dbReference>
<keyword evidence="2" id="KW-0662">Pyridine nucleotide biosynthesis</keyword>